<evidence type="ECO:0000256" key="2">
    <source>
        <dbReference type="ARBA" id="ARBA00023300"/>
    </source>
</evidence>
<protein>
    <submittedName>
        <fullName evidence="4">Ribulose bisphosphate carboxylase small chain</fullName>
        <ecNumber evidence="4">4.1.1.39</ecNumber>
    </submittedName>
</protein>
<dbReference type="CDD" id="cd03527">
    <property type="entry name" value="RuBisCO_small"/>
    <property type="match status" value="1"/>
</dbReference>
<keyword evidence="1" id="KW-0113">Calvin cycle</keyword>
<dbReference type="InterPro" id="IPR000894">
    <property type="entry name" value="RuBisCO_ssu_dom"/>
</dbReference>
<reference evidence="4" key="1">
    <citation type="submission" date="2018-06" db="EMBL/GenBank/DDBJ databases">
        <authorList>
            <person name="Zhirakovskaya E."/>
        </authorList>
    </citation>
    <scope>NUCLEOTIDE SEQUENCE</scope>
</reference>
<feature type="domain" description="Ribulose bisphosphate carboxylase small subunit" evidence="3">
    <location>
        <begin position="15"/>
        <end position="112"/>
    </location>
</feature>
<name>A0A3B0Z9B3_9ZZZZ</name>
<evidence type="ECO:0000256" key="1">
    <source>
        <dbReference type="ARBA" id="ARBA00022567"/>
    </source>
</evidence>
<dbReference type="Gene3D" id="3.30.190.10">
    <property type="entry name" value="Ribulose bisphosphate carboxylase, small subunit"/>
    <property type="match status" value="1"/>
</dbReference>
<dbReference type="Pfam" id="PF00101">
    <property type="entry name" value="RuBisCO_small"/>
    <property type="match status" value="1"/>
</dbReference>
<evidence type="ECO:0000313" key="4">
    <source>
        <dbReference type="EMBL" id="VAW84057.1"/>
    </source>
</evidence>
<dbReference type="InterPro" id="IPR036385">
    <property type="entry name" value="RuBisCO_ssu_sf"/>
</dbReference>
<proteinExistence type="inferred from homology"/>
<accession>A0A3B0Z9B3</accession>
<dbReference type="PANTHER" id="PTHR31262">
    <property type="entry name" value="RIBULOSE BISPHOSPHATE CARBOXYLASE SMALL CHAIN 1, CHLOROPLASTIC"/>
    <property type="match status" value="1"/>
</dbReference>
<dbReference type="EMBL" id="UOFO01000033">
    <property type="protein sequence ID" value="VAW84057.1"/>
    <property type="molecule type" value="Genomic_DNA"/>
</dbReference>
<dbReference type="AlphaFoldDB" id="A0A3B0Z9B3"/>
<evidence type="ECO:0000259" key="3">
    <source>
        <dbReference type="SMART" id="SM00961"/>
    </source>
</evidence>
<dbReference type="SUPFAM" id="SSF55239">
    <property type="entry name" value="RuBisCO, small subunit"/>
    <property type="match status" value="1"/>
</dbReference>
<sequence>MNSDLQTGDYRTQATLETFSFLPPFTQEEVYEQINYMLSQGLTPAIEHEAPANATDHYWTMWKLPFFGERELGPVVAELEACHRAYPDHHVRLIGYDSYTQSQGVCFVVYRAQSKSW</sequence>
<dbReference type="GO" id="GO:0016984">
    <property type="term" value="F:ribulose-bisphosphate carboxylase activity"/>
    <property type="evidence" value="ECO:0007669"/>
    <property type="project" value="UniProtKB-EC"/>
</dbReference>
<keyword evidence="2" id="KW-0120">Carbon dioxide fixation</keyword>
<gene>
    <name evidence="4" type="ORF">MNBD_GAMMA16-1471</name>
</gene>
<keyword evidence="4" id="KW-0456">Lyase</keyword>
<dbReference type="EC" id="4.1.1.39" evidence="4"/>
<dbReference type="SMART" id="SM00961">
    <property type="entry name" value="RuBisCO_small"/>
    <property type="match status" value="1"/>
</dbReference>
<organism evidence="4">
    <name type="scientific">hydrothermal vent metagenome</name>
    <dbReference type="NCBI Taxonomy" id="652676"/>
    <lineage>
        <taxon>unclassified sequences</taxon>
        <taxon>metagenomes</taxon>
        <taxon>ecological metagenomes</taxon>
    </lineage>
</organism>
<dbReference type="HAMAP" id="MF_00859">
    <property type="entry name" value="RuBisCO_S_bact"/>
    <property type="match status" value="1"/>
</dbReference>
<dbReference type="GO" id="GO:0019253">
    <property type="term" value="P:reductive pentose-phosphate cycle"/>
    <property type="evidence" value="ECO:0007669"/>
    <property type="project" value="UniProtKB-KW"/>
</dbReference>
<dbReference type="InterPro" id="IPR024681">
    <property type="entry name" value="RuBisCO_ssu"/>
</dbReference>